<dbReference type="EC" id="2.7.1.94" evidence="23"/>
<dbReference type="GO" id="GO:0001729">
    <property type="term" value="F:ceramide kinase activity"/>
    <property type="evidence" value="ECO:0007669"/>
    <property type="project" value="UniProtKB-EC"/>
</dbReference>
<comment type="pathway">
    <text evidence="4">Lipid metabolism; glycerolipid metabolism.</text>
</comment>
<keyword evidence="11" id="KW-0443">Lipid metabolism</keyword>
<dbReference type="GO" id="GO:0006629">
    <property type="term" value="P:lipid metabolic process"/>
    <property type="evidence" value="ECO:0007669"/>
    <property type="project" value="UniProtKB-KW"/>
</dbReference>
<dbReference type="EMBL" id="JBJJXI010000002">
    <property type="protein sequence ID" value="KAL3407798.1"/>
    <property type="molecule type" value="Genomic_DNA"/>
</dbReference>
<evidence type="ECO:0000256" key="9">
    <source>
        <dbReference type="ARBA" id="ARBA00022792"/>
    </source>
</evidence>
<comment type="catalytic activity">
    <reaction evidence="18">
        <text>a 1-acyl-sn-glycerol + ATP = a 1-acyl-sn-glycero-3-phosphate + ADP + H(+)</text>
        <dbReference type="Rhea" id="RHEA:33747"/>
        <dbReference type="ChEBI" id="CHEBI:15378"/>
        <dbReference type="ChEBI" id="CHEBI:30616"/>
        <dbReference type="ChEBI" id="CHEBI:57970"/>
        <dbReference type="ChEBI" id="CHEBI:64683"/>
        <dbReference type="ChEBI" id="CHEBI:456216"/>
    </reaction>
    <physiologicalReaction direction="left-to-right" evidence="18">
        <dbReference type="Rhea" id="RHEA:33748"/>
    </physiologicalReaction>
</comment>
<evidence type="ECO:0000256" key="20">
    <source>
        <dbReference type="ARBA" id="ARBA00024636"/>
    </source>
</evidence>
<evidence type="ECO:0000256" key="1">
    <source>
        <dbReference type="ARBA" id="ARBA00001946"/>
    </source>
</evidence>
<evidence type="ECO:0000256" key="3">
    <source>
        <dbReference type="ARBA" id="ARBA00004637"/>
    </source>
</evidence>
<dbReference type="InterPro" id="IPR001206">
    <property type="entry name" value="Diacylglycerol_kinase_cat_dom"/>
</dbReference>
<dbReference type="GO" id="GO:0004143">
    <property type="term" value="F:ATP-dependent diacylglycerol kinase activity"/>
    <property type="evidence" value="ECO:0007669"/>
    <property type="project" value="UniProtKB-EC"/>
</dbReference>
<comment type="subcellular location">
    <subcellularLocation>
        <location evidence="3">Mitochondrion inner membrane</location>
        <topology evidence="3">Peripheral membrane protein</topology>
    </subcellularLocation>
    <subcellularLocation>
        <location evidence="2">Mitochondrion intermembrane space</location>
    </subcellularLocation>
</comment>
<comment type="caution">
    <text evidence="31">The sequence shown here is derived from an EMBL/GenBank/DDBJ whole genome shotgun (WGS) entry which is preliminary data.</text>
</comment>
<comment type="catalytic activity">
    <reaction evidence="19">
        <text>2-(5Z,8Z,11Z,14Z-eicosatetraenoyl)-glycerol + ATP = 2-(5Z,8Z,11Z,14Z-eicosatetraenoyl)-sn-glycero-3-phosphate + ADP + H(+)</text>
        <dbReference type="Rhea" id="RHEA:43316"/>
        <dbReference type="ChEBI" id="CHEBI:15378"/>
        <dbReference type="ChEBI" id="CHEBI:30616"/>
        <dbReference type="ChEBI" id="CHEBI:52392"/>
        <dbReference type="ChEBI" id="CHEBI:78209"/>
        <dbReference type="ChEBI" id="CHEBI:456216"/>
    </reaction>
    <physiologicalReaction direction="left-to-right" evidence="19">
        <dbReference type="Rhea" id="RHEA:43317"/>
    </physiologicalReaction>
</comment>
<feature type="domain" description="DAGKc" evidence="30">
    <location>
        <begin position="57"/>
        <end position="203"/>
    </location>
</feature>
<dbReference type="InterPro" id="IPR045579">
    <property type="entry name" value="AGK_C"/>
</dbReference>
<comment type="similarity">
    <text evidence="21">Belongs to the AGK family.</text>
</comment>
<dbReference type="SMART" id="SM00046">
    <property type="entry name" value="DAGKc"/>
    <property type="match status" value="1"/>
</dbReference>
<dbReference type="EC" id="2.7.1.107" evidence="5"/>
<evidence type="ECO:0000256" key="19">
    <source>
        <dbReference type="ARBA" id="ARBA00024556"/>
    </source>
</evidence>
<name>A0ABD2XQS5_9HYME</name>
<dbReference type="EC" id="2.7.1.138" evidence="22"/>
<dbReference type="GO" id="GO:0047620">
    <property type="term" value="F:acylglycerol kinase activity"/>
    <property type="evidence" value="ECO:0007669"/>
    <property type="project" value="UniProtKB-EC"/>
</dbReference>
<evidence type="ECO:0000256" key="17">
    <source>
        <dbReference type="ARBA" id="ARBA00024505"/>
    </source>
</evidence>
<dbReference type="PANTHER" id="PTHR12358:SF31">
    <property type="entry name" value="ACYLGLYCEROL KINASE, MITOCHONDRIAL"/>
    <property type="match status" value="1"/>
</dbReference>
<sequence>MEVLRTLRRNWKKSTFGFAALVYGTNYAVKSYEISELMKKSCLEAASVGNQLLREDQNPQKITVIVNPAASNRKAVKLFEKYCEPLLHLAGFTVTIRQTQSEVHARNIYGSLNKDQDALVVAGGDGTLADVITAFMRENRHTNAAEGCPIGIVPLGKLNRFAESFLFRGAEQLREKAKIIEATMLIIRGKTKLVDVIEIDLVNKNSEQPEQSVYALGTIEMGIWKDVFSRADKYWYFGALRRYATYLFSSYKSDIKWQHDGIIRYSDPCKGCSKCYKEDQIQQQTTNKRWYHRLYSVSDNKPNMNAVDLSRVENDKCGIMREHPYETTELRISTQNVYEATDIKKPSLIVELGRQSLSYSEYLAEGWRRLRNGPPEWHEILLVRNIELTPSGADDENQAKSDIYIDGEKFELKPLKMKLLKEKVKVFSQ</sequence>
<comment type="catalytic activity">
    <reaction evidence="20">
        <text>1-hexadecanoyl-sn-glycerol + ATP = 1-hexadecanoyl-sn-glycero-3-phosphate + ADP + H(+)</text>
        <dbReference type="Rhea" id="RHEA:43308"/>
        <dbReference type="ChEBI" id="CHEBI:15378"/>
        <dbReference type="ChEBI" id="CHEBI:30616"/>
        <dbReference type="ChEBI" id="CHEBI:57518"/>
        <dbReference type="ChEBI" id="CHEBI:75542"/>
        <dbReference type="ChEBI" id="CHEBI:456216"/>
    </reaction>
    <physiologicalReaction direction="left-to-right" evidence="20">
        <dbReference type="Rhea" id="RHEA:43309"/>
    </physiologicalReaction>
</comment>
<keyword evidence="7" id="KW-0547">Nucleotide-binding</keyword>
<comment type="cofactor">
    <cofactor evidence="1">
        <name>Mg(2+)</name>
        <dbReference type="ChEBI" id="CHEBI:18420"/>
    </cofactor>
</comment>
<keyword evidence="10" id="KW-0067">ATP-binding</keyword>
<evidence type="ECO:0000256" key="27">
    <source>
        <dbReference type="ARBA" id="ARBA00048034"/>
    </source>
</evidence>
<reference evidence="31 32" key="1">
    <citation type="journal article" date="2024" name="bioRxiv">
        <title>A reference genome for Trichogramma kaykai: A tiny desert-dwelling parasitoid wasp with competing sex-ratio distorters.</title>
        <authorList>
            <person name="Culotta J."/>
            <person name="Lindsey A.R."/>
        </authorList>
    </citation>
    <scope>NUCLEOTIDE SEQUENCE [LARGE SCALE GENOMIC DNA]</scope>
    <source>
        <strain evidence="31 32">KSX58</strain>
    </source>
</reference>
<evidence type="ECO:0000256" key="24">
    <source>
        <dbReference type="ARBA" id="ARBA00026142"/>
    </source>
</evidence>
<comment type="catalytic activity">
    <reaction evidence="15">
        <text>a 1,2-diacyl-sn-glycerol + ATP = a 1,2-diacyl-sn-glycero-3-phosphate + ADP + H(+)</text>
        <dbReference type="Rhea" id="RHEA:10272"/>
        <dbReference type="ChEBI" id="CHEBI:15378"/>
        <dbReference type="ChEBI" id="CHEBI:17815"/>
        <dbReference type="ChEBI" id="CHEBI:30616"/>
        <dbReference type="ChEBI" id="CHEBI:58608"/>
        <dbReference type="ChEBI" id="CHEBI:456216"/>
        <dbReference type="EC" id="2.7.1.107"/>
    </reaction>
    <physiologicalReaction direction="left-to-right" evidence="15">
        <dbReference type="Rhea" id="RHEA:10273"/>
    </physiologicalReaction>
</comment>
<evidence type="ECO:0000256" key="8">
    <source>
        <dbReference type="ARBA" id="ARBA00022777"/>
    </source>
</evidence>
<dbReference type="AlphaFoldDB" id="A0ABD2XQS5"/>
<keyword evidence="9" id="KW-0999">Mitochondrion inner membrane</keyword>
<gene>
    <name evidence="31" type="ORF">TKK_000053</name>
</gene>
<evidence type="ECO:0000256" key="2">
    <source>
        <dbReference type="ARBA" id="ARBA00004569"/>
    </source>
</evidence>
<dbReference type="Gene3D" id="3.40.50.10330">
    <property type="entry name" value="Probable inorganic polyphosphate/atp-NAD kinase, domain 1"/>
    <property type="match status" value="1"/>
</dbReference>
<comment type="catalytic activity">
    <reaction evidence="28">
        <text>a monoacylglycerol + ATP = a monoacyl-sn-glycero-3-phosphate + ADP + H(+)</text>
        <dbReference type="Rhea" id="RHEA:19293"/>
        <dbReference type="ChEBI" id="CHEBI:15378"/>
        <dbReference type="ChEBI" id="CHEBI:17408"/>
        <dbReference type="ChEBI" id="CHEBI:30616"/>
        <dbReference type="ChEBI" id="CHEBI:77589"/>
        <dbReference type="ChEBI" id="CHEBI:456216"/>
        <dbReference type="EC" id="2.7.1.94"/>
    </reaction>
    <physiologicalReaction direction="left-to-right" evidence="28">
        <dbReference type="Rhea" id="RHEA:19294"/>
    </physiologicalReaction>
</comment>
<keyword evidence="8" id="KW-0418">Kinase</keyword>
<dbReference type="Pfam" id="PF19712">
    <property type="entry name" value="AGK_C"/>
    <property type="match status" value="1"/>
</dbReference>
<evidence type="ECO:0000313" key="31">
    <source>
        <dbReference type="EMBL" id="KAL3407798.1"/>
    </source>
</evidence>
<evidence type="ECO:0000256" key="4">
    <source>
        <dbReference type="ARBA" id="ARBA00005175"/>
    </source>
</evidence>
<dbReference type="GO" id="GO:0005758">
    <property type="term" value="C:mitochondrial intermembrane space"/>
    <property type="evidence" value="ECO:0007669"/>
    <property type="project" value="UniProtKB-SubCell"/>
</dbReference>
<evidence type="ECO:0000256" key="13">
    <source>
        <dbReference type="ARBA" id="ARBA00023136"/>
    </source>
</evidence>
<proteinExistence type="inferred from homology"/>
<evidence type="ECO:0000259" key="30">
    <source>
        <dbReference type="PROSITE" id="PS50146"/>
    </source>
</evidence>
<dbReference type="SUPFAM" id="SSF111331">
    <property type="entry name" value="NAD kinase/diacylglycerol kinase-like"/>
    <property type="match status" value="1"/>
</dbReference>
<dbReference type="InterPro" id="IPR050187">
    <property type="entry name" value="Lipid_Phosphate_FormReg"/>
</dbReference>
<evidence type="ECO:0000313" key="32">
    <source>
        <dbReference type="Proteomes" id="UP001627154"/>
    </source>
</evidence>
<dbReference type="Proteomes" id="UP001627154">
    <property type="component" value="Unassembled WGS sequence"/>
</dbReference>
<accession>A0ABD2XQS5</accession>
<keyword evidence="13" id="KW-0472">Membrane</keyword>
<evidence type="ECO:0000256" key="28">
    <source>
        <dbReference type="ARBA" id="ARBA00048663"/>
    </source>
</evidence>
<evidence type="ECO:0000256" key="7">
    <source>
        <dbReference type="ARBA" id="ARBA00022741"/>
    </source>
</evidence>
<evidence type="ECO:0000256" key="22">
    <source>
        <dbReference type="ARBA" id="ARBA00026096"/>
    </source>
</evidence>
<comment type="catalytic activity">
    <reaction evidence="14">
        <text>1,2-di-(9Z-octadecenoyl)-sn-glycerol + ATP = 1,2-di-(9Z-octadecenoyl)-sn-glycero-3-phosphate + ADP + H(+)</text>
        <dbReference type="Rhea" id="RHEA:40327"/>
        <dbReference type="ChEBI" id="CHEBI:15378"/>
        <dbReference type="ChEBI" id="CHEBI:30616"/>
        <dbReference type="ChEBI" id="CHEBI:52333"/>
        <dbReference type="ChEBI" id="CHEBI:74546"/>
        <dbReference type="ChEBI" id="CHEBI:456216"/>
    </reaction>
    <physiologicalReaction direction="left-to-right" evidence="14">
        <dbReference type="Rhea" id="RHEA:40328"/>
    </physiologicalReaction>
</comment>
<comment type="catalytic activity">
    <reaction evidence="26">
        <text>a 2-acylglycerol + ATP = a 2-acyl-sn-glycerol 3-phosphate + ADP + H(+)</text>
        <dbReference type="Rhea" id="RHEA:39847"/>
        <dbReference type="ChEBI" id="CHEBI:15378"/>
        <dbReference type="ChEBI" id="CHEBI:17389"/>
        <dbReference type="ChEBI" id="CHEBI:30616"/>
        <dbReference type="ChEBI" id="CHEBI:64982"/>
        <dbReference type="ChEBI" id="CHEBI:456216"/>
    </reaction>
    <physiologicalReaction direction="left-to-right" evidence="26">
        <dbReference type="Rhea" id="RHEA:39848"/>
    </physiologicalReaction>
</comment>
<evidence type="ECO:0000256" key="10">
    <source>
        <dbReference type="ARBA" id="ARBA00022840"/>
    </source>
</evidence>
<comment type="catalytic activity">
    <reaction evidence="17">
        <text>1-(9Z-octadecenoyl)-sn-glycerol + ATP = 1-(9Z-octadecenoyl)-sn-glycero-3-phosphate + ADP + H(+)</text>
        <dbReference type="Rhea" id="RHEA:41079"/>
        <dbReference type="ChEBI" id="CHEBI:15378"/>
        <dbReference type="ChEBI" id="CHEBI:30616"/>
        <dbReference type="ChEBI" id="CHEBI:74544"/>
        <dbReference type="ChEBI" id="CHEBI:75757"/>
        <dbReference type="ChEBI" id="CHEBI:456216"/>
    </reaction>
    <physiologicalReaction direction="left-to-right" evidence="17">
        <dbReference type="Rhea" id="RHEA:41080"/>
    </physiologicalReaction>
</comment>
<evidence type="ECO:0000256" key="15">
    <source>
        <dbReference type="ARBA" id="ARBA00023411"/>
    </source>
</evidence>
<evidence type="ECO:0000256" key="5">
    <source>
        <dbReference type="ARBA" id="ARBA00012133"/>
    </source>
</evidence>
<evidence type="ECO:0000256" key="18">
    <source>
        <dbReference type="ARBA" id="ARBA00024512"/>
    </source>
</evidence>
<evidence type="ECO:0000256" key="12">
    <source>
        <dbReference type="ARBA" id="ARBA00023128"/>
    </source>
</evidence>
<dbReference type="GO" id="GO:0005524">
    <property type="term" value="F:ATP binding"/>
    <property type="evidence" value="ECO:0007669"/>
    <property type="project" value="UniProtKB-KW"/>
</dbReference>
<dbReference type="GO" id="GO:0005743">
    <property type="term" value="C:mitochondrial inner membrane"/>
    <property type="evidence" value="ECO:0007669"/>
    <property type="project" value="UniProtKB-SubCell"/>
</dbReference>
<dbReference type="Pfam" id="PF00781">
    <property type="entry name" value="DAGK_cat"/>
    <property type="match status" value="1"/>
</dbReference>
<comment type="catalytic activity">
    <reaction evidence="27">
        <text>an N-acylsphing-4-enine + ATP = an N-acylsphing-4-enine 1-phosphate + ADP + H(+)</text>
        <dbReference type="Rhea" id="RHEA:17929"/>
        <dbReference type="ChEBI" id="CHEBI:15378"/>
        <dbReference type="ChEBI" id="CHEBI:30616"/>
        <dbReference type="ChEBI" id="CHEBI:52639"/>
        <dbReference type="ChEBI" id="CHEBI:57674"/>
        <dbReference type="ChEBI" id="CHEBI:456216"/>
        <dbReference type="EC" id="2.7.1.138"/>
    </reaction>
    <physiologicalReaction direction="left-to-right" evidence="27">
        <dbReference type="Rhea" id="RHEA:17930"/>
    </physiologicalReaction>
</comment>
<organism evidence="31 32">
    <name type="scientific">Trichogramma kaykai</name>
    <dbReference type="NCBI Taxonomy" id="54128"/>
    <lineage>
        <taxon>Eukaryota</taxon>
        <taxon>Metazoa</taxon>
        <taxon>Ecdysozoa</taxon>
        <taxon>Arthropoda</taxon>
        <taxon>Hexapoda</taxon>
        <taxon>Insecta</taxon>
        <taxon>Pterygota</taxon>
        <taxon>Neoptera</taxon>
        <taxon>Endopterygota</taxon>
        <taxon>Hymenoptera</taxon>
        <taxon>Apocrita</taxon>
        <taxon>Proctotrupomorpha</taxon>
        <taxon>Chalcidoidea</taxon>
        <taxon>Trichogrammatidae</taxon>
        <taxon>Trichogramma</taxon>
    </lineage>
</organism>
<keyword evidence="12" id="KW-0496">Mitochondrion</keyword>
<evidence type="ECO:0000256" key="23">
    <source>
        <dbReference type="ARBA" id="ARBA00026098"/>
    </source>
</evidence>
<comment type="catalytic activity">
    <reaction evidence="16">
        <text>1-(5Z,8Z,11Z,14Z-eicosatetraenoyl)-sn-glycerol + ATP = 1-(5Z,8Z,11Z,14Z-eicosatetraenoyl)-sn-glycero-3-phosphate + ADP + H(+)</text>
        <dbReference type="Rhea" id="RHEA:43328"/>
        <dbReference type="ChEBI" id="CHEBI:15378"/>
        <dbReference type="ChEBI" id="CHEBI:30616"/>
        <dbReference type="ChEBI" id="CHEBI:34071"/>
        <dbReference type="ChEBI" id="CHEBI:74938"/>
        <dbReference type="ChEBI" id="CHEBI:456216"/>
    </reaction>
    <physiologicalReaction direction="left-to-right" evidence="16">
        <dbReference type="Rhea" id="RHEA:43329"/>
    </physiologicalReaction>
</comment>
<protein>
    <recommendedName>
        <fullName evidence="24">Acylglycerol kinase, mitochondrial</fullName>
        <ecNumber evidence="5">2.7.1.107</ecNumber>
        <ecNumber evidence="22">2.7.1.138</ecNumber>
        <ecNumber evidence="23">2.7.1.94</ecNumber>
    </recommendedName>
    <alternativeName>
        <fullName evidence="25">Multiple substrate lipid kinase</fullName>
    </alternativeName>
</protein>
<dbReference type="PANTHER" id="PTHR12358">
    <property type="entry name" value="SPHINGOSINE KINASE"/>
    <property type="match status" value="1"/>
</dbReference>
<evidence type="ECO:0000256" key="25">
    <source>
        <dbReference type="ARBA" id="ARBA00030553"/>
    </source>
</evidence>
<evidence type="ECO:0000256" key="21">
    <source>
        <dbReference type="ARBA" id="ARBA00025749"/>
    </source>
</evidence>
<evidence type="ECO:0000256" key="6">
    <source>
        <dbReference type="ARBA" id="ARBA00022679"/>
    </source>
</evidence>
<evidence type="ECO:0000256" key="29">
    <source>
        <dbReference type="ARBA" id="ARBA00048876"/>
    </source>
</evidence>
<dbReference type="InterPro" id="IPR016064">
    <property type="entry name" value="NAD/diacylglycerol_kinase_sf"/>
</dbReference>
<keyword evidence="6" id="KW-0808">Transferase</keyword>
<comment type="catalytic activity">
    <reaction evidence="29">
        <text>N-(hexanoyl)sphing-4-enine + ATP = N-hexanoylsphing-4-enine 1-phosphate + ADP + H(+)</text>
        <dbReference type="Rhea" id="RHEA:43312"/>
        <dbReference type="ChEBI" id="CHEBI:15378"/>
        <dbReference type="ChEBI" id="CHEBI:30616"/>
        <dbReference type="ChEBI" id="CHEBI:63867"/>
        <dbReference type="ChEBI" id="CHEBI:82959"/>
        <dbReference type="ChEBI" id="CHEBI:456216"/>
    </reaction>
    <physiologicalReaction direction="left-to-right" evidence="29">
        <dbReference type="Rhea" id="RHEA:43313"/>
    </physiologicalReaction>
</comment>
<keyword evidence="32" id="KW-1185">Reference proteome</keyword>
<dbReference type="InterPro" id="IPR017438">
    <property type="entry name" value="ATP-NAD_kinase_N"/>
</dbReference>
<evidence type="ECO:0000256" key="16">
    <source>
        <dbReference type="ARBA" id="ARBA00024483"/>
    </source>
</evidence>
<evidence type="ECO:0000256" key="14">
    <source>
        <dbReference type="ARBA" id="ARBA00023371"/>
    </source>
</evidence>
<dbReference type="PROSITE" id="PS50146">
    <property type="entry name" value="DAGK"/>
    <property type="match status" value="1"/>
</dbReference>
<evidence type="ECO:0000256" key="11">
    <source>
        <dbReference type="ARBA" id="ARBA00023098"/>
    </source>
</evidence>
<evidence type="ECO:0000256" key="26">
    <source>
        <dbReference type="ARBA" id="ARBA00044480"/>
    </source>
</evidence>